<feature type="transmembrane region" description="Helical" evidence="1">
    <location>
        <begin position="50"/>
        <end position="68"/>
    </location>
</feature>
<dbReference type="EMBL" id="WWNE01000005">
    <property type="protein sequence ID" value="NBG65420.1"/>
    <property type="molecule type" value="Genomic_DNA"/>
</dbReference>
<proteinExistence type="predicted"/>
<keyword evidence="1" id="KW-0472">Membrane</keyword>
<feature type="transmembrane region" description="Helical" evidence="1">
    <location>
        <begin position="74"/>
        <end position="94"/>
    </location>
</feature>
<accession>A0A6N9NJQ1</accession>
<protein>
    <submittedName>
        <fullName evidence="2">Uncharacterized protein</fullName>
    </submittedName>
</protein>
<gene>
    <name evidence="2" type="ORF">GQN54_04795</name>
</gene>
<keyword evidence="1" id="KW-0812">Transmembrane</keyword>
<dbReference type="Proteomes" id="UP000470771">
    <property type="component" value="Unassembled WGS sequence"/>
</dbReference>
<organism evidence="2 3">
    <name type="scientific">Acidiluteibacter ferrifornacis</name>
    <dbReference type="NCBI Taxonomy" id="2692424"/>
    <lineage>
        <taxon>Bacteria</taxon>
        <taxon>Pseudomonadati</taxon>
        <taxon>Bacteroidota</taxon>
        <taxon>Flavobacteriia</taxon>
        <taxon>Flavobacteriales</taxon>
        <taxon>Cryomorphaceae</taxon>
        <taxon>Acidiluteibacter</taxon>
    </lineage>
</organism>
<evidence type="ECO:0000313" key="3">
    <source>
        <dbReference type="Proteomes" id="UP000470771"/>
    </source>
</evidence>
<name>A0A6N9NJQ1_9FLAO</name>
<comment type="caution">
    <text evidence="2">The sequence shown here is derived from an EMBL/GenBank/DDBJ whole genome shotgun (WGS) entry which is preliminary data.</text>
</comment>
<dbReference type="AlphaFoldDB" id="A0A6N9NJQ1"/>
<keyword evidence="1" id="KW-1133">Transmembrane helix</keyword>
<sequence length="111" mass="12409">MERINEIIADLNQTPTKDLKNKLRKKQFQLINILEQELKIVPINHYRNKWLGIGMAAIGIPIGISLGMSIGNMAYFAIGLPIGMAIGIGVGTKWDKEAQSEGRQLEIELKH</sequence>
<evidence type="ECO:0000313" key="2">
    <source>
        <dbReference type="EMBL" id="NBG65420.1"/>
    </source>
</evidence>
<evidence type="ECO:0000256" key="1">
    <source>
        <dbReference type="SAM" id="Phobius"/>
    </source>
</evidence>
<keyword evidence="3" id="KW-1185">Reference proteome</keyword>
<reference evidence="2 3" key="1">
    <citation type="submission" date="2019-12" db="EMBL/GenBank/DDBJ databases">
        <authorList>
            <person name="Zhao J."/>
        </authorList>
    </citation>
    <scope>NUCLEOTIDE SEQUENCE [LARGE SCALE GENOMIC DNA]</scope>
    <source>
        <strain evidence="2 3">S-15</strain>
    </source>
</reference>